<evidence type="ECO:0000256" key="1">
    <source>
        <dbReference type="ARBA" id="ARBA00004442"/>
    </source>
</evidence>
<evidence type="ECO:0000256" key="5">
    <source>
        <dbReference type="SAM" id="SignalP"/>
    </source>
</evidence>
<evidence type="ECO:0000256" key="3">
    <source>
        <dbReference type="ARBA" id="ARBA00023237"/>
    </source>
</evidence>
<dbReference type="EMBL" id="BAABFC010000001">
    <property type="protein sequence ID" value="GAA4492895.1"/>
    <property type="molecule type" value="Genomic_DNA"/>
</dbReference>
<dbReference type="Gene3D" id="3.30.1330.60">
    <property type="entry name" value="OmpA-like domain"/>
    <property type="match status" value="1"/>
</dbReference>
<comment type="caution">
    <text evidence="7">The sequence shown here is derived from an EMBL/GenBank/DDBJ whole genome shotgun (WGS) entry which is preliminary data.</text>
</comment>
<gene>
    <name evidence="7" type="ORF">GCM10023095_02190</name>
</gene>
<evidence type="ECO:0000313" key="7">
    <source>
        <dbReference type="EMBL" id="GAA4492895.1"/>
    </source>
</evidence>
<name>A0ABP8PWR1_9GAMM</name>
<evidence type="ECO:0000259" key="6">
    <source>
        <dbReference type="PROSITE" id="PS51123"/>
    </source>
</evidence>
<feature type="domain" description="OmpA-like" evidence="6">
    <location>
        <begin position="51"/>
        <end position="166"/>
    </location>
</feature>
<evidence type="ECO:0000256" key="4">
    <source>
        <dbReference type="PROSITE-ProRule" id="PRU00473"/>
    </source>
</evidence>
<evidence type="ECO:0000256" key="2">
    <source>
        <dbReference type="ARBA" id="ARBA00023136"/>
    </source>
</evidence>
<sequence>MNTRRYFLMTLATLSLGAQAAEGFGGKEYLLWQDPPFVSSLPARCDGLGQSADGRSLTMVPVHFAVDRSELDAAARATLDCVAQAAIGQDYRLQITGHTDSSASEGYNLRLGGTRAQAVAYYLIGKGVDPGSLTLESAGETQPAANNNSTYGRQLNRRVALITLSQ</sequence>
<keyword evidence="3" id="KW-0998">Cell outer membrane</keyword>
<dbReference type="Proteomes" id="UP001501321">
    <property type="component" value="Unassembled WGS sequence"/>
</dbReference>
<dbReference type="PRINTS" id="PR01021">
    <property type="entry name" value="OMPADOMAIN"/>
</dbReference>
<accession>A0ABP8PWR1</accession>
<dbReference type="InterPro" id="IPR036737">
    <property type="entry name" value="OmpA-like_sf"/>
</dbReference>
<dbReference type="Pfam" id="PF00691">
    <property type="entry name" value="OmpA"/>
    <property type="match status" value="1"/>
</dbReference>
<evidence type="ECO:0000313" key="8">
    <source>
        <dbReference type="Proteomes" id="UP001501321"/>
    </source>
</evidence>
<organism evidence="7 8">
    <name type="scientific">Pseudaeromonas paramecii</name>
    <dbReference type="NCBI Taxonomy" id="2138166"/>
    <lineage>
        <taxon>Bacteria</taxon>
        <taxon>Pseudomonadati</taxon>
        <taxon>Pseudomonadota</taxon>
        <taxon>Gammaproteobacteria</taxon>
        <taxon>Aeromonadales</taxon>
        <taxon>Aeromonadaceae</taxon>
        <taxon>Pseudaeromonas</taxon>
    </lineage>
</organism>
<reference evidence="8" key="1">
    <citation type="journal article" date="2019" name="Int. J. Syst. Evol. Microbiol.">
        <title>The Global Catalogue of Microorganisms (GCM) 10K type strain sequencing project: providing services to taxonomists for standard genome sequencing and annotation.</title>
        <authorList>
            <consortium name="The Broad Institute Genomics Platform"/>
            <consortium name="The Broad Institute Genome Sequencing Center for Infectious Disease"/>
            <person name="Wu L."/>
            <person name="Ma J."/>
        </authorList>
    </citation>
    <scope>NUCLEOTIDE SEQUENCE [LARGE SCALE GENOMIC DNA]</scope>
    <source>
        <strain evidence="8">JCM 32226</strain>
    </source>
</reference>
<dbReference type="PANTHER" id="PTHR30329">
    <property type="entry name" value="STATOR ELEMENT OF FLAGELLAR MOTOR COMPLEX"/>
    <property type="match status" value="1"/>
</dbReference>
<dbReference type="SUPFAM" id="SSF103088">
    <property type="entry name" value="OmpA-like"/>
    <property type="match status" value="1"/>
</dbReference>
<dbReference type="InterPro" id="IPR050330">
    <property type="entry name" value="Bact_OuterMem_StrucFunc"/>
</dbReference>
<dbReference type="InterPro" id="IPR006665">
    <property type="entry name" value="OmpA-like"/>
</dbReference>
<dbReference type="PROSITE" id="PS51123">
    <property type="entry name" value="OMPA_2"/>
    <property type="match status" value="1"/>
</dbReference>
<dbReference type="RefSeq" id="WP_345009199.1">
    <property type="nucleotide sequence ID" value="NZ_BAABFC010000001.1"/>
</dbReference>
<protein>
    <recommendedName>
        <fullName evidence="6">OmpA-like domain-containing protein</fullName>
    </recommendedName>
</protein>
<feature type="chain" id="PRO_5045356277" description="OmpA-like domain-containing protein" evidence="5">
    <location>
        <begin position="21"/>
        <end position="166"/>
    </location>
</feature>
<feature type="signal peptide" evidence="5">
    <location>
        <begin position="1"/>
        <end position="20"/>
    </location>
</feature>
<dbReference type="InterPro" id="IPR006664">
    <property type="entry name" value="OMP_bac"/>
</dbReference>
<keyword evidence="8" id="KW-1185">Reference proteome</keyword>
<keyword evidence="2 4" id="KW-0472">Membrane</keyword>
<dbReference type="CDD" id="cd07185">
    <property type="entry name" value="OmpA_C-like"/>
    <property type="match status" value="1"/>
</dbReference>
<comment type="subcellular location">
    <subcellularLocation>
        <location evidence="1">Cell outer membrane</location>
    </subcellularLocation>
</comment>
<keyword evidence="5" id="KW-0732">Signal</keyword>
<dbReference type="PANTHER" id="PTHR30329:SF21">
    <property type="entry name" value="LIPOPROTEIN YIAD-RELATED"/>
    <property type="match status" value="1"/>
</dbReference>
<proteinExistence type="predicted"/>